<keyword evidence="5" id="KW-1185">Reference proteome</keyword>
<dbReference type="PANTHER" id="PTHR30115:SF11">
    <property type="entry name" value="NITROGEN REGULATORY PROTEIN P-II HOMOLOG"/>
    <property type="match status" value="1"/>
</dbReference>
<dbReference type="PANTHER" id="PTHR30115">
    <property type="entry name" value="NITROGEN REGULATORY PROTEIN P-II"/>
    <property type="match status" value="1"/>
</dbReference>
<dbReference type="Pfam" id="PF00543">
    <property type="entry name" value="P-II"/>
    <property type="match status" value="1"/>
</dbReference>
<dbReference type="Proteomes" id="UP000309061">
    <property type="component" value="Chromosome"/>
</dbReference>
<dbReference type="InterPro" id="IPR002187">
    <property type="entry name" value="N-reg_PII"/>
</dbReference>
<dbReference type="AlphaFoldDB" id="A0A6B8KEN2"/>
<dbReference type="GO" id="GO:0006808">
    <property type="term" value="P:regulation of nitrogen utilization"/>
    <property type="evidence" value="ECO:0007669"/>
    <property type="project" value="InterPro"/>
</dbReference>
<dbReference type="SUPFAM" id="SSF54913">
    <property type="entry name" value="GlnB-like"/>
    <property type="match status" value="1"/>
</dbReference>
<evidence type="ECO:0000256" key="2">
    <source>
        <dbReference type="ARBA" id="ARBA00025238"/>
    </source>
</evidence>
<dbReference type="GO" id="GO:0005829">
    <property type="term" value="C:cytosol"/>
    <property type="evidence" value="ECO:0007669"/>
    <property type="project" value="TreeGrafter"/>
</dbReference>
<accession>A0A6B8KEN2</accession>
<dbReference type="GO" id="GO:0005524">
    <property type="term" value="F:ATP binding"/>
    <property type="evidence" value="ECO:0007669"/>
    <property type="project" value="TreeGrafter"/>
</dbReference>
<gene>
    <name evidence="4" type="ORF">H2LOC_007105</name>
</gene>
<dbReference type="EMBL" id="CP046052">
    <property type="protein sequence ID" value="QGM45481.1"/>
    <property type="molecule type" value="Genomic_DNA"/>
</dbReference>
<name>A0A6B8KEN2_9HYPH</name>
<dbReference type="InterPro" id="IPR015867">
    <property type="entry name" value="N-reg_PII/ATP_PRibTrfase_C"/>
</dbReference>
<protein>
    <recommendedName>
        <fullName evidence="1">Nitrogen regulatory protein P-II</fullName>
    </recommendedName>
</protein>
<organism evidence="4 5">
    <name type="scientific">Methylocystis heyeri</name>
    <dbReference type="NCBI Taxonomy" id="391905"/>
    <lineage>
        <taxon>Bacteria</taxon>
        <taxon>Pseudomonadati</taxon>
        <taxon>Pseudomonadota</taxon>
        <taxon>Alphaproteobacteria</taxon>
        <taxon>Hyphomicrobiales</taxon>
        <taxon>Methylocystaceae</taxon>
        <taxon>Methylocystis</taxon>
    </lineage>
</organism>
<dbReference type="KEGG" id="mhey:H2LOC_007105"/>
<dbReference type="PROSITE" id="PS51343">
    <property type="entry name" value="PII_GLNB_DOM"/>
    <property type="match status" value="1"/>
</dbReference>
<feature type="modified residue" description="O-UMP-tyrosine" evidence="3">
    <location>
        <position position="51"/>
    </location>
</feature>
<dbReference type="Gene3D" id="3.30.70.120">
    <property type="match status" value="1"/>
</dbReference>
<dbReference type="SMART" id="SM00938">
    <property type="entry name" value="P-II"/>
    <property type="match status" value="1"/>
</dbReference>
<proteinExistence type="predicted"/>
<comment type="function">
    <text evidence="2">In nitrogen-limiting conditions, when the ratio of Gln to 2-ketoglutarate decreases, P-II is uridylylated to P-II-UMP. P-II-UMP allows the deadenylation of glutamine synthetase (GS), thus activating the enzyme. Conversely, in nitrogen excess P-II is deuridylated and promotes the adenylation of GS. P-II indirectly controls the transcription of the GS gene (glnA). P-II prevents NR-II-catalyzed conversion of NR-I to NR-I-phosphate, the transcriptional activator of glnA. When P-II is uridylylated to P-II-UMP, these events are reversed.</text>
</comment>
<dbReference type="PRINTS" id="PR00340">
    <property type="entry name" value="PIIGLNB"/>
</dbReference>
<keyword evidence="3" id="KW-0597">Phosphoprotein</keyword>
<dbReference type="RefSeq" id="WP_136495762.1">
    <property type="nucleotide sequence ID" value="NZ_CP046052.1"/>
</dbReference>
<dbReference type="OrthoDB" id="9802729at2"/>
<evidence type="ECO:0000256" key="1">
    <source>
        <dbReference type="ARBA" id="ARBA00015681"/>
    </source>
</evidence>
<evidence type="ECO:0000313" key="5">
    <source>
        <dbReference type="Proteomes" id="UP000309061"/>
    </source>
</evidence>
<sequence>MKVVVAIIKPFKLTDVHSALHAIGVDGLTVYQAKGHGHQKGHSEIYGSVEYVAHYLAKLRVEVIVPEEQVEVVVKAVADAARTGTTGDGKIYVQPVDSVTRIRTGDRDELAL</sequence>
<dbReference type="InterPro" id="IPR011322">
    <property type="entry name" value="N-reg_PII-like_a/b"/>
</dbReference>
<dbReference type="GO" id="GO:0030234">
    <property type="term" value="F:enzyme regulator activity"/>
    <property type="evidence" value="ECO:0007669"/>
    <property type="project" value="InterPro"/>
</dbReference>
<evidence type="ECO:0000313" key="4">
    <source>
        <dbReference type="EMBL" id="QGM45481.1"/>
    </source>
</evidence>
<reference evidence="4 5" key="1">
    <citation type="submission" date="2019-11" db="EMBL/GenBank/DDBJ databases">
        <title>The genome sequence of Methylocystis heyeri.</title>
        <authorList>
            <person name="Oshkin I.Y."/>
            <person name="Miroshnikov K."/>
            <person name="Dedysh S.N."/>
        </authorList>
    </citation>
    <scope>NUCLEOTIDE SEQUENCE [LARGE SCALE GENOMIC DNA]</scope>
    <source>
        <strain evidence="4 5">H2</strain>
    </source>
</reference>
<evidence type="ECO:0000256" key="3">
    <source>
        <dbReference type="PIRSR" id="PIRSR602187-50"/>
    </source>
</evidence>